<reference evidence="1 2" key="1">
    <citation type="submission" date="2015-04" db="EMBL/GenBank/DDBJ databases">
        <authorList>
            <person name="Syromyatnikov M.Y."/>
            <person name="Popov V.N."/>
        </authorList>
    </citation>
    <scope>NUCLEOTIDE SEQUENCE [LARGE SCALE GENOMIC DNA]</scope>
</reference>
<dbReference type="Proteomes" id="UP000183832">
    <property type="component" value="Unassembled WGS sequence"/>
</dbReference>
<gene>
    <name evidence="1" type="ORF">CLUMA_CG016827</name>
</gene>
<dbReference type="AlphaFoldDB" id="A0A1J1IU69"/>
<dbReference type="EMBL" id="CVRI01000059">
    <property type="protein sequence ID" value="CRL03735.1"/>
    <property type="molecule type" value="Genomic_DNA"/>
</dbReference>
<accession>A0A1J1IU69</accession>
<protein>
    <submittedName>
        <fullName evidence="1">CLUMA_CG016827, isoform A</fullName>
    </submittedName>
</protein>
<keyword evidence="2" id="KW-1185">Reference proteome</keyword>
<proteinExistence type="predicted"/>
<organism evidence="1 2">
    <name type="scientific">Clunio marinus</name>
    <dbReference type="NCBI Taxonomy" id="568069"/>
    <lineage>
        <taxon>Eukaryota</taxon>
        <taxon>Metazoa</taxon>
        <taxon>Ecdysozoa</taxon>
        <taxon>Arthropoda</taxon>
        <taxon>Hexapoda</taxon>
        <taxon>Insecta</taxon>
        <taxon>Pterygota</taxon>
        <taxon>Neoptera</taxon>
        <taxon>Endopterygota</taxon>
        <taxon>Diptera</taxon>
        <taxon>Nematocera</taxon>
        <taxon>Chironomoidea</taxon>
        <taxon>Chironomidae</taxon>
        <taxon>Clunio</taxon>
    </lineage>
</organism>
<evidence type="ECO:0000313" key="1">
    <source>
        <dbReference type="EMBL" id="CRL03735.1"/>
    </source>
</evidence>
<evidence type="ECO:0000313" key="2">
    <source>
        <dbReference type="Proteomes" id="UP000183832"/>
    </source>
</evidence>
<sequence>MTSKRDVQFVKSTGPIKVETRRKKRRTERIAKHKNIMRVPYNAPTTARINVNNEKDSSHDYQIKEILTSASNRIKFHGKQLRARLEHDKTKQRHRKNVTPMNASQLLRELFTSFVMQPLLIFVKNIRTLANEKKILQQMNKSLSYL</sequence>
<name>A0A1J1IU69_9DIPT</name>